<comment type="similarity">
    <text evidence="2">Belongs to the CENP-X/MHF2 family.</text>
</comment>
<gene>
    <name evidence="8" type="ORF">LTR36_003388</name>
</gene>
<comment type="subcellular location">
    <subcellularLocation>
        <location evidence="1">Nucleus</location>
    </subcellularLocation>
</comment>
<evidence type="ECO:0008006" key="10">
    <source>
        <dbReference type="Google" id="ProtNLM"/>
    </source>
</evidence>
<dbReference type="InterPro" id="IPR018552">
    <property type="entry name" value="CENP-X"/>
</dbReference>
<dbReference type="GO" id="GO:0051382">
    <property type="term" value="P:kinetochore assembly"/>
    <property type="evidence" value="ECO:0007669"/>
    <property type="project" value="InterPro"/>
</dbReference>
<feature type="compositionally biased region" description="Low complexity" evidence="7">
    <location>
        <begin position="85"/>
        <end position="97"/>
    </location>
</feature>
<sequence>MPPKKMPPRKEPKETVVYPASKRKGPAFKPQRPSKVPRIPTTESESSRPKSAKKAAPAIAPARKLARPQIPELDDEDDEDDEDIGAGSARAGAGNSDSSEELADDPLAARPRAKLKAKAKAPAKPPSASKRKVTTYEASLAFISSPASARSSPAPAEPPPVPSQSSDIPQIPRNLIIRLLHEHFADKKTQIDKQAIQVLQKYVEVFVREAIARTALQKKEAAERFDVSAEDAGWLELEDLEKVAPGMMLDF</sequence>
<dbReference type="PANTHER" id="PTHR28680:SF1">
    <property type="entry name" value="CENTROMERE PROTEIN X"/>
    <property type="match status" value="1"/>
</dbReference>
<dbReference type="GO" id="GO:0071821">
    <property type="term" value="C:FANCM-MHF complex"/>
    <property type="evidence" value="ECO:0007669"/>
    <property type="project" value="TreeGrafter"/>
</dbReference>
<name>A0AAV9JJN5_9PEZI</name>
<evidence type="ECO:0000256" key="3">
    <source>
        <dbReference type="ARBA" id="ARBA00022763"/>
    </source>
</evidence>
<protein>
    <recommendedName>
        <fullName evidence="10">Centromere protein X</fullName>
    </recommendedName>
</protein>
<dbReference type="Pfam" id="PF09415">
    <property type="entry name" value="CENP-X"/>
    <property type="match status" value="1"/>
</dbReference>
<keyword evidence="4" id="KW-0238">DNA-binding</keyword>
<evidence type="ECO:0000256" key="1">
    <source>
        <dbReference type="ARBA" id="ARBA00004123"/>
    </source>
</evidence>
<dbReference type="SUPFAM" id="SSF47113">
    <property type="entry name" value="Histone-fold"/>
    <property type="match status" value="1"/>
</dbReference>
<feature type="compositionally biased region" description="Low complexity" evidence="7">
    <location>
        <begin position="54"/>
        <end position="63"/>
    </location>
</feature>
<dbReference type="GO" id="GO:0031297">
    <property type="term" value="P:replication fork processing"/>
    <property type="evidence" value="ECO:0007669"/>
    <property type="project" value="TreeGrafter"/>
</dbReference>
<dbReference type="EMBL" id="JAVFHQ010000020">
    <property type="protein sequence ID" value="KAK4545209.1"/>
    <property type="molecule type" value="Genomic_DNA"/>
</dbReference>
<organism evidence="8 9">
    <name type="scientific">Oleoguttula mirabilis</name>
    <dbReference type="NCBI Taxonomy" id="1507867"/>
    <lineage>
        <taxon>Eukaryota</taxon>
        <taxon>Fungi</taxon>
        <taxon>Dikarya</taxon>
        <taxon>Ascomycota</taxon>
        <taxon>Pezizomycotina</taxon>
        <taxon>Dothideomycetes</taxon>
        <taxon>Dothideomycetidae</taxon>
        <taxon>Mycosphaerellales</taxon>
        <taxon>Teratosphaeriaceae</taxon>
        <taxon>Oleoguttula</taxon>
    </lineage>
</organism>
<dbReference type="InterPro" id="IPR009072">
    <property type="entry name" value="Histone-fold"/>
</dbReference>
<keyword evidence="5" id="KW-0234">DNA repair</keyword>
<dbReference type="Gene3D" id="1.10.20.10">
    <property type="entry name" value="Histone, subunit A"/>
    <property type="match status" value="1"/>
</dbReference>
<dbReference type="Proteomes" id="UP001324427">
    <property type="component" value="Unassembled WGS sequence"/>
</dbReference>
<dbReference type="CDD" id="cd22921">
    <property type="entry name" value="HFD_CENP-X"/>
    <property type="match status" value="1"/>
</dbReference>
<evidence type="ECO:0000313" key="8">
    <source>
        <dbReference type="EMBL" id="KAK4545209.1"/>
    </source>
</evidence>
<dbReference type="GO" id="GO:0003677">
    <property type="term" value="F:DNA binding"/>
    <property type="evidence" value="ECO:0007669"/>
    <property type="project" value="UniProtKB-KW"/>
</dbReference>
<feature type="region of interest" description="Disordered" evidence="7">
    <location>
        <begin position="1"/>
        <end position="168"/>
    </location>
</feature>
<reference evidence="8 9" key="1">
    <citation type="submission" date="2021-11" db="EMBL/GenBank/DDBJ databases">
        <title>Black yeast isolated from Biological Soil Crust.</title>
        <authorList>
            <person name="Kurbessoian T."/>
        </authorList>
    </citation>
    <scope>NUCLEOTIDE SEQUENCE [LARGE SCALE GENOMIC DNA]</scope>
    <source>
        <strain evidence="8 9">CCFEE 5522</strain>
    </source>
</reference>
<keyword evidence="3" id="KW-0227">DNA damage</keyword>
<keyword evidence="9" id="KW-1185">Reference proteome</keyword>
<feature type="compositionally biased region" description="Basic residues" evidence="7">
    <location>
        <begin position="111"/>
        <end position="121"/>
    </location>
</feature>
<dbReference type="GO" id="GO:0006281">
    <property type="term" value="P:DNA repair"/>
    <property type="evidence" value="ECO:0007669"/>
    <property type="project" value="UniProtKB-KW"/>
</dbReference>
<evidence type="ECO:0000256" key="4">
    <source>
        <dbReference type="ARBA" id="ARBA00023125"/>
    </source>
</evidence>
<dbReference type="GO" id="GO:0000712">
    <property type="term" value="P:resolution of meiotic recombination intermediates"/>
    <property type="evidence" value="ECO:0007669"/>
    <property type="project" value="TreeGrafter"/>
</dbReference>
<evidence type="ECO:0000256" key="6">
    <source>
        <dbReference type="ARBA" id="ARBA00023242"/>
    </source>
</evidence>
<dbReference type="GO" id="GO:0046982">
    <property type="term" value="F:protein heterodimerization activity"/>
    <property type="evidence" value="ECO:0007669"/>
    <property type="project" value="InterPro"/>
</dbReference>
<evidence type="ECO:0000256" key="5">
    <source>
        <dbReference type="ARBA" id="ARBA00023204"/>
    </source>
</evidence>
<proteinExistence type="inferred from homology"/>
<comment type="caution">
    <text evidence="8">The sequence shown here is derived from an EMBL/GenBank/DDBJ whole genome shotgun (WGS) entry which is preliminary data.</text>
</comment>
<evidence type="ECO:0000313" key="9">
    <source>
        <dbReference type="Proteomes" id="UP001324427"/>
    </source>
</evidence>
<keyword evidence="6" id="KW-0539">Nucleus</keyword>
<evidence type="ECO:0000256" key="2">
    <source>
        <dbReference type="ARBA" id="ARBA00009359"/>
    </source>
</evidence>
<feature type="compositionally biased region" description="Low complexity" evidence="7">
    <location>
        <begin position="144"/>
        <end position="154"/>
    </location>
</feature>
<accession>A0AAV9JJN5</accession>
<evidence type="ECO:0000256" key="7">
    <source>
        <dbReference type="SAM" id="MobiDB-lite"/>
    </source>
</evidence>
<dbReference type="AlphaFoldDB" id="A0AAV9JJN5"/>
<feature type="compositionally biased region" description="Acidic residues" evidence="7">
    <location>
        <begin position="72"/>
        <end position="84"/>
    </location>
</feature>
<dbReference type="PANTHER" id="PTHR28680">
    <property type="entry name" value="CENTROMERE PROTEIN X"/>
    <property type="match status" value="1"/>
</dbReference>